<dbReference type="InterPro" id="IPR004450">
    <property type="entry name" value="Thr_synthase-like"/>
</dbReference>
<dbReference type="GO" id="GO:0004795">
    <property type="term" value="F:threonine synthase activity"/>
    <property type="evidence" value="ECO:0007669"/>
    <property type="project" value="UniProtKB-UniRule"/>
</dbReference>
<evidence type="ECO:0000256" key="4">
    <source>
        <dbReference type="NCBIfam" id="TIGR00260"/>
    </source>
</evidence>
<evidence type="ECO:0000259" key="6">
    <source>
        <dbReference type="Pfam" id="PF00291"/>
    </source>
</evidence>
<dbReference type="NCBIfam" id="TIGR00260">
    <property type="entry name" value="thrC"/>
    <property type="match status" value="1"/>
</dbReference>
<dbReference type="PANTHER" id="PTHR43515:SF1">
    <property type="entry name" value="THREONINE SYNTHASE-LIKE 1"/>
    <property type="match status" value="1"/>
</dbReference>
<keyword evidence="8" id="KW-0456">Lyase</keyword>
<feature type="domain" description="Tryptophan synthase beta chain-like PALP" evidence="6">
    <location>
        <begin position="95"/>
        <end position="409"/>
    </location>
</feature>
<reference evidence="8 9" key="1">
    <citation type="submission" date="2009-12" db="EMBL/GenBank/DDBJ databases">
        <title>Genome Sequence of Peptoniphilus lacrimalis 315-B.</title>
        <authorList>
            <person name="Durkin A.S."/>
            <person name="Madupu R."/>
            <person name="Torralba M."/>
            <person name="Methe B."/>
            <person name="Sutton G."/>
            <person name="Strausberg R.L."/>
            <person name="Nelson K.E."/>
        </authorList>
    </citation>
    <scope>NUCLEOTIDE SEQUENCE [LARGE SCALE GENOMIC DNA]</scope>
    <source>
        <strain evidence="8 9">315-B</strain>
    </source>
</reference>
<dbReference type="RefSeq" id="WP_004823781.1">
    <property type="nucleotide sequence ID" value="NZ_ADDO01000006.1"/>
</dbReference>
<dbReference type="SUPFAM" id="SSF53686">
    <property type="entry name" value="Tryptophan synthase beta subunit-like PLP-dependent enzymes"/>
    <property type="match status" value="1"/>
</dbReference>
<comment type="cofactor">
    <cofactor evidence="1 5">
        <name>pyridoxal 5'-phosphate</name>
        <dbReference type="ChEBI" id="CHEBI:597326"/>
    </cofactor>
</comment>
<evidence type="ECO:0000256" key="3">
    <source>
        <dbReference type="ARBA" id="ARBA00022898"/>
    </source>
</evidence>
<evidence type="ECO:0000256" key="1">
    <source>
        <dbReference type="ARBA" id="ARBA00001933"/>
    </source>
</evidence>
<proteinExistence type="inferred from homology"/>
<keyword evidence="9" id="KW-1185">Reference proteome</keyword>
<accession>D1VRP0</accession>
<feature type="domain" description="Threonine synthase N-terminal" evidence="7">
    <location>
        <begin position="2"/>
        <end position="78"/>
    </location>
</feature>
<dbReference type="Pfam" id="PF14821">
    <property type="entry name" value="Thr_synth_N"/>
    <property type="match status" value="1"/>
</dbReference>
<evidence type="ECO:0000256" key="5">
    <source>
        <dbReference type="PIRSR" id="PIRSR604450-51"/>
    </source>
</evidence>
<dbReference type="GO" id="GO:0009088">
    <property type="term" value="P:threonine biosynthetic process"/>
    <property type="evidence" value="ECO:0007669"/>
    <property type="project" value="UniProtKB-UniRule"/>
</dbReference>
<name>D1VRP0_9FIRM</name>
<dbReference type="InterPro" id="IPR029144">
    <property type="entry name" value="Thr_synth_N"/>
</dbReference>
<protein>
    <recommendedName>
        <fullName evidence="4">Threonine synthase</fullName>
        <ecNumber evidence="4">4.2.3.1</ecNumber>
    </recommendedName>
</protein>
<dbReference type="EC" id="4.2.3.1" evidence="4"/>
<dbReference type="PANTHER" id="PTHR43515">
    <property type="entry name" value="THREONINE SYNTHASE-LIKE 1"/>
    <property type="match status" value="1"/>
</dbReference>
<organism evidence="8 9">
    <name type="scientific">Peptoniphilus lacrimalis 315-B</name>
    <dbReference type="NCBI Taxonomy" id="596330"/>
    <lineage>
        <taxon>Bacteria</taxon>
        <taxon>Bacillati</taxon>
        <taxon>Bacillota</taxon>
        <taxon>Tissierellia</taxon>
        <taxon>Tissierellales</taxon>
        <taxon>Peptoniphilaceae</taxon>
        <taxon>Peptoniphilus</taxon>
    </lineage>
</organism>
<keyword evidence="3 5" id="KW-0663">Pyridoxal phosphate</keyword>
<dbReference type="Proteomes" id="UP000005711">
    <property type="component" value="Unassembled WGS sequence"/>
</dbReference>
<sequence length="490" mass="55634">MKYISTRGKDKLSSSFEAIVKGIASDGGLFMPEKFNKVNLSQDIKDRMDYRDFAEVIISTIFDDIDKKILREIIDKAYSKENFSVDNALKVEEVNSLYIMELFHGRTSAFKDFALSILPYFILLAKDKDKKIGILTATSGDTGKAALEGFKNLKDTFIIVFYPTDGVSPIQKYQMLTQEGTNVYAIGIKGNFDQAQSALKDAFNDKELRDFLELKNILLSSANSINIGRLVPQIVYYFYAYYDLVKKSKIKDGEEINVAVPTGNFGNILAAYLAKVMGLNIGNFIVASNKNNVLTDFFNSGIYNANREFYKTNSPSMDILISSNLERLLYLKAPEELNSYMESLKNNGTYKISDECRKSLKEFKGYYAEDDEALEIIKKYYKNFDYLCDTHTAVCLKAVEDYLKENDDNRKILLASTASFYKFPASIGKALNISGSDDFNIIENINKITNIPIPENLKNLDKKEILQNIVIDKEYIKKEIMKILGDNDEN</sequence>
<dbReference type="InterPro" id="IPR036052">
    <property type="entry name" value="TrpB-like_PALP_sf"/>
</dbReference>
<feature type="modified residue" description="N6-(pyridoxal phosphate)lysine" evidence="5">
    <location>
        <position position="111"/>
    </location>
</feature>
<dbReference type="Gene3D" id="3.40.50.1100">
    <property type="match status" value="2"/>
</dbReference>
<dbReference type="InterPro" id="IPR001926">
    <property type="entry name" value="TrpB-like_PALP"/>
</dbReference>
<dbReference type="eggNOG" id="COG0498">
    <property type="taxonomic scope" value="Bacteria"/>
</dbReference>
<dbReference type="Pfam" id="PF00291">
    <property type="entry name" value="PALP"/>
    <property type="match status" value="1"/>
</dbReference>
<dbReference type="GO" id="GO:0005737">
    <property type="term" value="C:cytoplasm"/>
    <property type="evidence" value="ECO:0007669"/>
    <property type="project" value="TreeGrafter"/>
</dbReference>
<dbReference type="Gene3D" id="3.90.1380.10">
    <property type="entry name" value="Threonine synthase, N-terminal domain"/>
    <property type="match status" value="1"/>
</dbReference>
<comment type="similarity">
    <text evidence="2">Belongs to the threonine synthase family.</text>
</comment>
<dbReference type="InterPro" id="IPR037158">
    <property type="entry name" value="Thr_synth_N_sf"/>
</dbReference>
<evidence type="ECO:0000313" key="8">
    <source>
        <dbReference type="EMBL" id="EFA90791.1"/>
    </source>
</evidence>
<evidence type="ECO:0000259" key="7">
    <source>
        <dbReference type="Pfam" id="PF14821"/>
    </source>
</evidence>
<comment type="caution">
    <text evidence="8">The sequence shown here is derived from an EMBL/GenBank/DDBJ whole genome shotgun (WGS) entry which is preliminary data.</text>
</comment>
<dbReference type="AlphaFoldDB" id="D1VRP0"/>
<dbReference type="EMBL" id="ADDO01000006">
    <property type="protein sequence ID" value="EFA90791.1"/>
    <property type="molecule type" value="Genomic_DNA"/>
</dbReference>
<gene>
    <name evidence="8" type="primary">thrC</name>
    <name evidence="8" type="ORF">HMPREF0628_0068</name>
</gene>
<evidence type="ECO:0000256" key="2">
    <source>
        <dbReference type="ARBA" id="ARBA00005517"/>
    </source>
</evidence>
<evidence type="ECO:0000313" key="9">
    <source>
        <dbReference type="Proteomes" id="UP000005711"/>
    </source>
</evidence>